<comment type="caution">
    <text evidence="2">The sequence shown here is derived from an EMBL/GenBank/DDBJ whole genome shotgun (WGS) entry which is preliminary data.</text>
</comment>
<evidence type="ECO:0000313" key="2">
    <source>
        <dbReference type="EMBL" id="MED6236659.1"/>
    </source>
</evidence>
<name>A0ABU7AF18_9TELE</name>
<organism evidence="2 3">
    <name type="scientific">Ataeniobius toweri</name>
    <dbReference type="NCBI Taxonomy" id="208326"/>
    <lineage>
        <taxon>Eukaryota</taxon>
        <taxon>Metazoa</taxon>
        <taxon>Chordata</taxon>
        <taxon>Craniata</taxon>
        <taxon>Vertebrata</taxon>
        <taxon>Euteleostomi</taxon>
        <taxon>Actinopterygii</taxon>
        <taxon>Neopterygii</taxon>
        <taxon>Teleostei</taxon>
        <taxon>Neoteleostei</taxon>
        <taxon>Acanthomorphata</taxon>
        <taxon>Ovalentaria</taxon>
        <taxon>Atherinomorphae</taxon>
        <taxon>Cyprinodontiformes</taxon>
        <taxon>Goodeidae</taxon>
        <taxon>Ataeniobius</taxon>
    </lineage>
</organism>
<feature type="compositionally biased region" description="Low complexity" evidence="1">
    <location>
        <begin position="49"/>
        <end position="60"/>
    </location>
</feature>
<dbReference type="Proteomes" id="UP001345963">
    <property type="component" value="Unassembled WGS sequence"/>
</dbReference>
<evidence type="ECO:0000313" key="3">
    <source>
        <dbReference type="Proteomes" id="UP001345963"/>
    </source>
</evidence>
<protein>
    <submittedName>
        <fullName evidence="2">Uncharacterized protein</fullName>
    </submittedName>
</protein>
<dbReference type="EMBL" id="JAHUTI010012465">
    <property type="protein sequence ID" value="MED6236659.1"/>
    <property type="molecule type" value="Genomic_DNA"/>
</dbReference>
<feature type="region of interest" description="Disordered" evidence="1">
    <location>
        <begin position="44"/>
        <end position="65"/>
    </location>
</feature>
<keyword evidence="3" id="KW-1185">Reference proteome</keyword>
<proteinExistence type="predicted"/>
<accession>A0ABU7AF18</accession>
<evidence type="ECO:0000256" key="1">
    <source>
        <dbReference type="SAM" id="MobiDB-lite"/>
    </source>
</evidence>
<sequence>MRVTINTHTFCVCVCVCVYIYITPIASPAPPLAPPLSTGKNLDLLSSLPTTNTETGPNTPILRLSPQNIWPSKQTIPKGSPPEQHALQLLPLKFLKSLKF</sequence>
<gene>
    <name evidence="2" type="ORF">ATANTOWER_012334</name>
</gene>
<reference evidence="2 3" key="1">
    <citation type="submission" date="2021-07" db="EMBL/GenBank/DDBJ databases">
        <authorList>
            <person name="Palmer J.M."/>
        </authorList>
    </citation>
    <scope>NUCLEOTIDE SEQUENCE [LARGE SCALE GENOMIC DNA]</scope>
    <source>
        <strain evidence="2 3">AT_MEX2019</strain>
        <tissue evidence="2">Muscle</tissue>
    </source>
</reference>